<dbReference type="PANTHER" id="PTHR33157">
    <property type="entry name" value="AUTONOMOUS TRANSPOSABLE ELEMENT EN-1 MOSAIC PROTEIN-RELATED"/>
    <property type="match status" value="1"/>
</dbReference>
<proteinExistence type="predicted"/>
<dbReference type="EMBL" id="CAJGYO010000019">
    <property type="protein sequence ID" value="CAD6338253.1"/>
    <property type="molecule type" value="Genomic_DNA"/>
</dbReference>
<feature type="compositionally biased region" description="Acidic residues" evidence="1">
    <location>
        <begin position="561"/>
        <end position="583"/>
    </location>
</feature>
<dbReference type="GO" id="GO:0032196">
    <property type="term" value="P:transposition"/>
    <property type="evidence" value="ECO:0007669"/>
    <property type="project" value="InterPro"/>
</dbReference>
<dbReference type="PANTHER" id="PTHR33157:SF10">
    <property type="entry name" value="TRANSPOSASE MUDR PLANT DOMAIN-CONTAINING PROTEIN"/>
    <property type="match status" value="1"/>
</dbReference>
<evidence type="ECO:0000256" key="1">
    <source>
        <dbReference type="SAM" id="MobiDB-lite"/>
    </source>
</evidence>
<gene>
    <name evidence="2" type="ORF">NCGR_LOCUS62351</name>
</gene>
<name>A0A811SAB1_9POAL</name>
<evidence type="ECO:0000313" key="2">
    <source>
        <dbReference type="EMBL" id="CAD6338253.1"/>
    </source>
</evidence>
<feature type="region of interest" description="Disordered" evidence="1">
    <location>
        <begin position="230"/>
        <end position="315"/>
    </location>
</feature>
<feature type="region of interest" description="Disordered" evidence="1">
    <location>
        <begin position="66"/>
        <end position="91"/>
    </location>
</feature>
<protein>
    <submittedName>
        <fullName evidence="2">Uncharacterized protein</fullName>
    </submittedName>
</protein>
<feature type="compositionally biased region" description="Acidic residues" evidence="1">
    <location>
        <begin position="66"/>
        <end position="86"/>
    </location>
</feature>
<feature type="compositionally biased region" description="Polar residues" evidence="1">
    <location>
        <begin position="230"/>
        <end position="306"/>
    </location>
</feature>
<feature type="compositionally biased region" description="Acidic residues" evidence="1">
    <location>
        <begin position="529"/>
        <end position="547"/>
    </location>
</feature>
<dbReference type="InterPro" id="IPR039266">
    <property type="entry name" value="EN-1/SPM"/>
</dbReference>
<sequence length="598" mass="66264">MASMMTPALLGHHKYKNSHFFQEEGLDGTFVIDLNIELDNAALVVSDEITDPKDLEFLFKLNTEAEDKDDNTYEDDEEDQDEDDYDLTDHPAYNPNDYRLFINCTCTLRCMGFDTKVFKTRAEASNPKKSSAGGGHFASTGDGEQFRINTRRTRAQGSNTKRSSAACGQVASNGDGEKSSNLIRSRAAGGQLACSPDGGNSTRSSAAGVSSKVVGTEGANLERTSLNGLNTQTVGDDFGNSQRISSNGLNSQMVGDVSGNSQRSNVNGLNSQMVGDASSNSQRSNANGLNSQMAGVEGGNSQSSQDPPKRGTSKMCRTKYKIPPHSGRVQLEPIGHWIEYSLGKIKEFTSTFTSHPRHRARAAKNLENYLVKRVTNMMYQVRLEAVKKWCHRNNKDCDDTRARTIELTEEQYLTCRVEWCNGDEYMTLALDANSQELEGRALYTIGRGMKHGRVPIGDGVVDKAIVLAHSKSISVRPPDPDHYESVEPPAELLQRLQDLDARRHQVLCSWLLGHMEAHSVDERRSNDNANDEDDDDDYSYHESDDDDCSYHQGIHHVQYSNEDDDDDHIEDDDDDGCLEDGDDSSSSQIDDDHRSTKQ</sequence>
<keyword evidence="3" id="KW-1185">Reference proteome</keyword>
<evidence type="ECO:0000313" key="3">
    <source>
        <dbReference type="Proteomes" id="UP000604825"/>
    </source>
</evidence>
<comment type="caution">
    <text evidence="2">The sequence shown here is derived from an EMBL/GenBank/DDBJ whole genome shotgun (WGS) entry which is preliminary data.</text>
</comment>
<reference evidence="2" key="1">
    <citation type="submission" date="2020-10" db="EMBL/GenBank/DDBJ databases">
        <authorList>
            <person name="Han B."/>
            <person name="Lu T."/>
            <person name="Zhao Q."/>
            <person name="Huang X."/>
            <person name="Zhao Y."/>
        </authorList>
    </citation>
    <scope>NUCLEOTIDE SEQUENCE</scope>
</reference>
<dbReference type="AlphaFoldDB" id="A0A811SAB1"/>
<organism evidence="2 3">
    <name type="scientific">Miscanthus lutarioriparius</name>
    <dbReference type="NCBI Taxonomy" id="422564"/>
    <lineage>
        <taxon>Eukaryota</taxon>
        <taxon>Viridiplantae</taxon>
        <taxon>Streptophyta</taxon>
        <taxon>Embryophyta</taxon>
        <taxon>Tracheophyta</taxon>
        <taxon>Spermatophyta</taxon>
        <taxon>Magnoliopsida</taxon>
        <taxon>Liliopsida</taxon>
        <taxon>Poales</taxon>
        <taxon>Poaceae</taxon>
        <taxon>PACMAD clade</taxon>
        <taxon>Panicoideae</taxon>
        <taxon>Andropogonodae</taxon>
        <taxon>Andropogoneae</taxon>
        <taxon>Saccharinae</taxon>
        <taxon>Miscanthus</taxon>
    </lineage>
</organism>
<dbReference type="Proteomes" id="UP000604825">
    <property type="component" value="Unassembled WGS sequence"/>
</dbReference>
<feature type="region of interest" description="Disordered" evidence="1">
    <location>
        <begin position="521"/>
        <end position="598"/>
    </location>
</feature>
<feature type="region of interest" description="Disordered" evidence="1">
    <location>
        <begin position="123"/>
        <end position="212"/>
    </location>
</feature>
<accession>A0A811SAB1</accession>